<dbReference type="AlphaFoldDB" id="A0A7J0FAQ3"/>
<evidence type="ECO:0000256" key="6">
    <source>
        <dbReference type="SAM" id="Phobius"/>
    </source>
</evidence>
<dbReference type="Gene3D" id="1.10.3430.10">
    <property type="entry name" value="Ammonium transporter AmtB like domains"/>
    <property type="match status" value="1"/>
</dbReference>
<dbReference type="InterPro" id="IPR001905">
    <property type="entry name" value="Ammonium_transpt"/>
</dbReference>
<organism evidence="8 9">
    <name type="scientific">Actinidia rufa</name>
    <dbReference type="NCBI Taxonomy" id="165716"/>
    <lineage>
        <taxon>Eukaryota</taxon>
        <taxon>Viridiplantae</taxon>
        <taxon>Streptophyta</taxon>
        <taxon>Embryophyta</taxon>
        <taxon>Tracheophyta</taxon>
        <taxon>Spermatophyta</taxon>
        <taxon>Magnoliopsida</taxon>
        <taxon>eudicotyledons</taxon>
        <taxon>Gunneridae</taxon>
        <taxon>Pentapetalae</taxon>
        <taxon>asterids</taxon>
        <taxon>Ericales</taxon>
        <taxon>Actinidiaceae</taxon>
        <taxon>Actinidia</taxon>
    </lineage>
</organism>
<evidence type="ECO:0000256" key="4">
    <source>
        <dbReference type="ARBA" id="ARBA00022989"/>
    </source>
</evidence>
<keyword evidence="3 6" id="KW-0812">Transmembrane</keyword>
<gene>
    <name evidence="8" type="ORF">Acr_11g0000860</name>
</gene>
<dbReference type="GO" id="GO:0008519">
    <property type="term" value="F:ammonium channel activity"/>
    <property type="evidence" value="ECO:0007669"/>
    <property type="project" value="InterPro"/>
</dbReference>
<dbReference type="SUPFAM" id="SSF111352">
    <property type="entry name" value="Ammonium transporter"/>
    <property type="match status" value="1"/>
</dbReference>
<evidence type="ECO:0000256" key="3">
    <source>
        <dbReference type="ARBA" id="ARBA00022692"/>
    </source>
</evidence>
<feature type="transmembrane region" description="Helical" evidence="6">
    <location>
        <begin position="41"/>
        <end position="64"/>
    </location>
</feature>
<protein>
    <recommendedName>
        <fullName evidence="7">Ammonium transporter AmtB-like domain-containing protein</fullName>
    </recommendedName>
</protein>
<comment type="subcellular location">
    <subcellularLocation>
        <location evidence="1">Membrane</location>
        <topology evidence="1">Multi-pass membrane protein</topology>
    </subcellularLocation>
</comment>
<sequence>MAFWRRAPALLGKGRARLGQNLPHSPAKSLRAHGKTRRTSVFPMASLVYFPVHSRAITLILLPVASSGAEYSGPGGFCALWLVFCYTVGASVFGGLAVFCFTGGIDYSGVIDFTYLLGSPVHRCLLGRARLNSDRERFPKQCVAIAGGRGALCHYLLVGPPSDVVYFKKPFRDWSRFKEDNGLVALLQGQVDDTLGVFHTHAVAGLLGGLLTGLLAEPVLSDLILVVPNSRGAFYGGSGGIQFLKQLVAALFVIGWNVISTTAILLAIRLFMPLRMPEEELAIGDDAVHGEEAYAL</sequence>
<proteinExistence type="inferred from homology"/>
<reference evidence="8 9" key="1">
    <citation type="submission" date="2019-07" db="EMBL/GenBank/DDBJ databases">
        <title>De Novo Assembly of kiwifruit Actinidia rufa.</title>
        <authorList>
            <person name="Sugita-Konishi S."/>
            <person name="Sato K."/>
            <person name="Mori E."/>
            <person name="Abe Y."/>
            <person name="Kisaki G."/>
            <person name="Hamano K."/>
            <person name="Suezawa K."/>
            <person name="Otani M."/>
            <person name="Fukuda T."/>
            <person name="Manabe T."/>
            <person name="Gomi K."/>
            <person name="Tabuchi M."/>
            <person name="Akimitsu K."/>
            <person name="Kataoka I."/>
        </authorList>
    </citation>
    <scope>NUCLEOTIDE SEQUENCE [LARGE SCALE GENOMIC DNA]</scope>
    <source>
        <strain evidence="9">cv. Fuchu</strain>
    </source>
</reference>
<dbReference type="InterPro" id="IPR024041">
    <property type="entry name" value="NH4_transpt_AmtB-like_dom"/>
</dbReference>
<dbReference type="PANTHER" id="PTHR43029">
    <property type="entry name" value="AMMONIUM TRANSPORTER MEP2"/>
    <property type="match status" value="1"/>
</dbReference>
<evidence type="ECO:0000259" key="7">
    <source>
        <dbReference type="Pfam" id="PF00909"/>
    </source>
</evidence>
<name>A0A7J0FAQ3_9ERIC</name>
<accession>A0A7J0FAQ3</accession>
<evidence type="ECO:0000256" key="2">
    <source>
        <dbReference type="ARBA" id="ARBA00005887"/>
    </source>
</evidence>
<feature type="transmembrane region" description="Helical" evidence="6">
    <location>
        <begin position="247"/>
        <end position="268"/>
    </location>
</feature>
<feature type="domain" description="Ammonium transporter AmtB-like" evidence="7">
    <location>
        <begin position="190"/>
        <end position="294"/>
    </location>
</feature>
<evidence type="ECO:0000313" key="8">
    <source>
        <dbReference type="EMBL" id="GFY95780.1"/>
    </source>
</evidence>
<keyword evidence="9" id="KW-1185">Reference proteome</keyword>
<dbReference type="EMBL" id="BJWL01000011">
    <property type="protein sequence ID" value="GFY95780.1"/>
    <property type="molecule type" value="Genomic_DNA"/>
</dbReference>
<evidence type="ECO:0000256" key="5">
    <source>
        <dbReference type="ARBA" id="ARBA00023136"/>
    </source>
</evidence>
<dbReference type="Proteomes" id="UP000585474">
    <property type="component" value="Unassembled WGS sequence"/>
</dbReference>
<dbReference type="OrthoDB" id="1736663at2759"/>
<comment type="caution">
    <text evidence="8">The sequence shown here is derived from an EMBL/GenBank/DDBJ whole genome shotgun (WGS) entry which is preliminary data.</text>
</comment>
<keyword evidence="4 6" id="KW-1133">Transmembrane helix</keyword>
<keyword evidence="5 6" id="KW-0472">Membrane</keyword>
<evidence type="ECO:0000256" key="1">
    <source>
        <dbReference type="ARBA" id="ARBA00004141"/>
    </source>
</evidence>
<dbReference type="InterPro" id="IPR029020">
    <property type="entry name" value="Ammonium/urea_transptr"/>
</dbReference>
<dbReference type="GO" id="GO:0005886">
    <property type="term" value="C:plasma membrane"/>
    <property type="evidence" value="ECO:0007669"/>
    <property type="project" value="TreeGrafter"/>
</dbReference>
<evidence type="ECO:0000313" key="9">
    <source>
        <dbReference type="Proteomes" id="UP000585474"/>
    </source>
</evidence>
<dbReference type="PANTHER" id="PTHR43029:SF38">
    <property type="entry name" value="AMMONIUM TRANSPORTER 2"/>
    <property type="match status" value="1"/>
</dbReference>
<dbReference type="Pfam" id="PF00909">
    <property type="entry name" value="Ammonium_transp"/>
    <property type="match status" value="1"/>
</dbReference>
<feature type="transmembrane region" description="Helical" evidence="6">
    <location>
        <begin position="79"/>
        <end position="101"/>
    </location>
</feature>
<comment type="similarity">
    <text evidence="2">Belongs to the ammonia transporter channel (TC 1.A.11.2) family.</text>
</comment>
<feature type="transmembrane region" description="Helical" evidence="6">
    <location>
        <begin position="203"/>
        <end position="227"/>
    </location>
</feature>